<dbReference type="Pfam" id="PF00565">
    <property type="entry name" value="SNase"/>
    <property type="match status" value="1"/>
</dbReference>
<sequence length="58" mass="6498">MDGETIQEKLLREGLAKTAYLYNDLTMLDAFHDAQQTAIDAGKELWSIPGYAHVDDDV</sequence>
<feature type="domain" description="TNase-like" evidence="1">
    <location>
        <begin position="3"/>
        <end position="47"/>
    </location>
</feature>
<dbReference type="EMBL" id="RCHR01000002">
    <property type="protein sequence ID" value="RLL47104.1"/>
    <property type="molecule type" value="Genomic_DNA"/>
</dbReference>
<name>A0A498DBP1_9BACI</name>
<evidence type="ECO:0000313" key="2">
    <source>
        <dbReference type="EMBL" id="RLL47104.1"/>
    </source>
</evidence>
<dbReference type="OrthoDB" id="4376109at2"/>
<protein>
    <recommendedName>
        <fullName evidence="1">TNase-like domain-containing protein</fullName>
    </recommendedName>
</protein>
<gene>
    <name evidence="2" type="ORF">D8M04_07930</name>
</gene>
<keyword evidence="3" id="KW-1185">Reference proteome</keyword>
<dbReference type="Gene3D" id="2.40.50.90">
    <property type="match status" value="1"/>
</dbReference>
<dbReference type="SUPFAM" id="SSF50199">
    <property type="entry name" value="Staphylococcal nuclease"/>
    <property type="match status" value="1"/>
</dbReference>
<dbReference type="InterPro" id="IPR035437">
    <property type="entry name" value="SNase_OB-fold_sf"/>
</dbReference>
<dbReference type="Proteomes" id="UP000270219">
    <property type="component" value="Unassembled WGS sequence"/>
</dbReference>
<proteinExistence type="predicted"/>
<reference evidence="2 3" key="1">
    <citation type="submission" date="2018-10" db="EMBL/GenBank/DDBJ databases">
        <title>Oceanobacillus sp. YLB-02 draft genome.</title>
        <authorList>
            <person name="Yu L."/>
        </authorList>
    </citation>
    <scope>NUCLEOTIDE SEQUENCE [LARGE SCALE GENOMIC DNA]</scope>
    <source>
        <strain evidence="2 3">YLB-02</strain>
    </source>
</reference>
<evidence type="ECO:0000313" key="3">
    <source>
        <dbReference type="Proteomes" id="UP000270219"/>
    </source>
</evidence>
<dbReference type="AlphaFoldDB" id="A0A498DBP1"/>
<dbReference type="InterPro" id="IPR016071">
    <property type="entry name" value="Staphylococal_nuclease_OB-fold"/>
</dbReference>
<accession>A0A498DBP1</accession>
<comment type="caution">
    <text evidence="2">The sequence shown here is derived from an EMBL/GenBank/DDBJ whole genome shotgun (WGS) entry which is preliminary data.</text>
</comment>
<organism evidence="2 3">
    <name type="scientific">Oceanobacillus piezotolerans</name>
    <dbReference type="NCBI Taxonomy" id="2448030"/>
    <lineage>
        <taxon>Bacteria</taxon>
        <taxon>Bacillati</taxon>
        <taxon>Bacillota</taxon>
        <taxon>Bacilli</taxon>
        <taxon>Bacillales</taxon>
        <taxon>Bacillaceae</taxon>
        <taxon>Oceanobacillus</taxon>
    </lineage>
</organism>
<evidence type="ECO:0000259" key="1">
    <source>
        <dbReference type="Pfam" id="PF00565"/>
    </source>
</evidence>